<dbReference type="PANTHER" id="PTHR11203">
    <property type="entry name" value="CLEAVAGE AND POLYADENYLATION SPECIFICITY FACTOR FAMILY MEMBER"/>
    <property type="match status" value="1"/>
</dbReference>
<dbReference type="Gene3D" id="3.60.15.10">
    <property type="entry name" value="Ribonuclease Z/Hydroxyacylglutathione hydrolase-like"/>
    <property type="match status" value="1"/>
</dbReference>
<comment type="caution">
    <text evidence="1">The sequence shown here is derived from an EMBL/GenBank/DDBJ whole genome shotgun (WGS) entry which is preliminary data.</text>
</comment>
<gene>
    <name evidence="1" type="ORF">EAY07_19460</name>
</gene>
<feature type="non-terminal residue" evidence="1">
    <location>
        <position position="59"/>
    </location>
</feature>
<dbReference type="InterPro" id="IPR050698">
    <property type="entry name" value="MBL"/>
</dbReference>
<evidence type="ECO:0000313" key="2">
    <source>
        <dbReference type="Proteomes" id="UP000722957"/>
    </source>
</evidence>
<dbReference type="Proteomes" id="UP000722957">
    <property type="component" value="Unassembled WGS sequence"/>
</dbReference>
<organism evidence="1 2">
    <name type="scientific">Vibrio anguillarum</name>
    <name type="common">Listonella anguillarum</name>
    <dbReference type="NCBI Taxonomy" id="55601"/>
    <lineage>
        <taxon>Bacteria</taxon>
        <taxon>Pseudomonadati</taxon>
        <taxon>Pseudomonadota</taxon>
        <taxon>Gammaproteobacteria</taxon>
        <taxon>Vibrionales</taxon>
        <taxon>Vibrionaceae</taxon>
        <taxon>Vibrio</taxon>
    </lineage>
</organism>
<dbReference type="InterPro" id="IPR036866">
    <property type="entry name" value="RibonucZ/Hydroxyglut_hydro"/>
</dbReference>
<dbReference type="AlphaFoldDB" id="A0ABD4KT44"/>
<protein>
    <submittedName>
        <fullName evidence="1">Metallo-beta-lactamase</fullName>
    </submittedName>
</protein>
<reference evidence="1 2" key="1">
    <citation type="journal article" date="2021" name="PeerJ">
        <title>Analysis of 44 Vibrio anguillarum genomes reveals high genetic diversity.</title>
        <authorList>
            <person name="Hansen M.J."/>
            <person name="Dalsgaard I."/>
        </authorList>
    </citation>
    <scope>NUCLEOTIDE SEQUENCE [LARGE SCALE GENOMIC DNA]</scope>
    <source>
        <strain evidence="1 2">17-16730-2A</strain>
    </source>
</reference>
<dbReference type="PANTHER" id="PTHR11203:SF37">
    <property type="entry name" value="INTEGRATOR COMPLEX SUBUNIT 11"/>
    <property type="match status" value="1"/>
</dbReference>
<proteinExistence type="predicted"/>
<name>A0ABD4KT44_VIBAN</name>
<accession>A0ABD4KT44</accession>
<evidence type="ECO:0000313" key="1">
    <source>
        <dbReference type="EMBL" id="MBF4274153.1"/>
    </source>
</evidence>
<dbReference type="SUPFAM" id="SSF56281">
    <property type="entry name" value="Metallo-hydrolase/oxidoreductase"/>
    <property type="match status" value="1"/>
</dbReference>
<sequence length="59" mass="6592">MPDPVSPPRADYLLIESTYANKTHDNVQLRAQRLKDIINRSLQDGGTILIPAFSVGRTQ</sequence>
<dbReference type="Gene3D" id="3.40.50.10890">
    <property type="match status" value="1"/>
</dbReference>
<dbReference type="EMBL" id="RDOM01000102">
    <property type="protein sequence ID" value="MBF4274153.1"/>
    <property type="molecule type" value="Genomic_DNA"/>
</dbReference>